<name>D6W7M7_TRICA</name>
<feature type="signal peptide" evidence="1">
    <location>
        <begin position="1"/>
        <end position="19"/>
    </location>
</feature>
<dbReference type="HOGENOM" id="CLU_2888667_0_0_1"/>
<dbReference type="Proteomes" id="UP000007266">
    <property type="component" value="Linkage group 1"/>
</dbReference>
<keyword evidence="3" id="KW-1185">Reference proteome</keyword>
<keyword evidence="1" id="KW-0732">Signal</keyword>
<proteinExistence type="predicted"/>
<dbReference type="InParanoid" id="D6W7M7"/>
<feature type="chain" id="PRO_5003089313" evidence="1">
    <location>
        <begin position="20"/>
        <end position="63"/>
    </location>
</feature>
<gene>
    <name evidence="2" type="primary">GLEAN_10790</name>
    <name evidence="2" type="ORF">TcasGA2_TC010790</name>
</gene>
<dbReference type="PROSITE" id="PS51257">
    <property type="entry name" value="PROKAR_LIPOPROTEIN"/>
    <property type="match status" value="1"/>
</dbReference>
<organism evidence="2 3">
    <name type="scientific">Tribolium castaneum</name>
    <name type="common">Red flour beetle</name>
    <dbReference type="NCBI Taxonomy" id="7070"/>
    <lineage>
        <taxon>Eukaryota</taxon>
        <taxon>Metazoa</taxon>
        <taxon>Ecdysozoa</taxon>
        <taxon>Arthropoda</taxon>
        <taxon>Hexapoda</taxon>
        <taxon>Insecta</taxon>
        <taxon>Pterygota</taxon>
        <taxon>Neoptera</taxon>
        <taxon>Endopterygota</taxon>
        <taxon>Coleoptera</taxon>
        <taxon>Polyphaga</taxon>
        <taxon>Cucujiformia</taxon>
        <taxon>Tenebrionidae</taxon>
        <taxon>Tenebrionidae incertae sedis</taxon>
        <taxon>Tribolium</taxon>
    </lineage>
</organism>
<evidence type="ECO:0000313" key="3">
    <source>
        <dbReference type="Proteomes" id="UP000007266"/>
    </source>
</evidence>
<evidence type="ECO:0000256" key="1">
    <source>
        <dbReference type="SAM" id="SignalP"/>
    </source>
</evidence>
<sequence>MKLQVVVFLVVVLVSLCACLPFDDSDPTVNHGYGDEEFHPAQDQQLFLFKKFKLFKLGKKFLG</sequence>
<accession>D6W7M7</accession>
<dbReference type="AlphaFoldDB" id="D6W7M7"/>
<reference evidence="2 3" key="1">
    <citation type="journal article" date="2008" name="Nature">
        <title>The genome of the model beetle and pest Tribolium castaneum.</title>
        <authorList>
            <consortium name="Tribolium Genome Sequencing Consortium"/>
            <person name="Richards S."/>
            <person name="Gibbs R.A."/>
            <person name="Weinstock G.M."/>
            <person name="Brown S.J."/>
            <person name="Denell R."/>
            <person name="Beeman R.W."/>
            <person name="Gibbs R."/>
            <person name="Beeman R.W."/>
            <person name="Brown S.J."/>
            <person name="Bucher G."/>
            <person name="Friedrich M."/>
            <person name="Grimmelikhuijzen C.J."/>
            <person name="Klingler M."/>
            <person name="Lorenzen M."/>
            <person name="Richards S."/>
            <person name="Roth S."/>
            <person name="Schroder R."/>
            <person name="Tautz D."/>
            <person name="Zdobnov E.M."/>
            <person name="Muzny D."/>
            <person name="Gibbs R.A."/>
            <person name="Weinstock G.M."/>
            <person name="Attaway T."/>
            <person name="Bell S."/>
            <person name="Buhay C.J."/>
            <person name="Chandrabose M.N."/>
            <person name="Chavez D."/>
            <person name="Clerk-Blankenburg K.P."/>
            <person name="Cree A."/>
            <person name="Dao M."/>
            <person name="Davis C."/>
            <person name="Chacko J."/>
            <person name="Dinh H."/>
            <person name="Dugan-Rocha S."/>
            <person name="Fowler G."/>
            <person name="Garner T.T."/>
            <person name="Garnes J."/>
            <person name="Gnirke A."/>
            <person name="Hawes A."/>
            <person name="Hernandez J."/>
            <person name="Hines S."/>
            <person name="Holder M."/>
            <person name="Hume J."/>
            <person name="Jhangiani S.N."/>
            <person name="Joshi V."/>
            <person name="Khan Z.M."/>
            <person name="Jackson L."/>
            <person name="Kovar C."/>
            <person name="Kowis A."/>
            <person name="Lee S."/>
            <person name="Lewis L.R."/>
            <person name="Margolis J."/>
            <person name="Morgan M."/>
            <person name="Nazareth L.V."/>
            <person name="Nguyen N."/>
            <person name="Okwuonu G."/>
            <person name="Parker D."/>
            <person name="Richards S."/>
            <person name="Ruiz S.J."/>
            <person name="Santibanez J."/>
            <person name="Savard J."/>
            <person name="Scherer S.E."/>
            <person name="Schneider B."/>
            <person name="Sodergren E."/>
            <person name="Tautz D."/>
            <person name="Vattahil S."/>
            <person name="Villasana D."/>
            <person name="White C.S."/>
            <person name="Wright R."/>
            <person name="Park Y."/>
            <person name="Beeman R.W."/>
            <person name="Lord J."/>
            <person name="Oppert B."/>
            <person name="Lorenzen M."/>
            <person name="Brown S."/>
            <person name="Wang L."/>
            <person name="Savard J."/>
            <person name="Tautz D."/>
            <person name="Richards S."/>
            <person name="Weinstock G."/>
            <person name="Gibbs R.A."/>
            <person name="Liu Y."/>
            <person name="Worley K."/>
            <person name="Weinstock G."/>
            <person name="Elsik C.G."/>
            <person name="Reese J.T."/>
            <person name="Elhaik E."/>
            <person name="Landan G."/>
            <person name="Graur D."/>
            <person name="Arensburger P."/>
            <person name="Atkinson P."/>
            <person name="Beeman R.W."/>
            <person name="Beidler J."/>
            <person name="Brown S.J."/>
            <person name="Demuth J.P."/>
            <person name="Drury D.W."/>
            <person name="Du Y.Z."/>
            <person name="Fujiwara H."/>
            <person name="Lorenzen M."/>
            <person name="Maselli V."/>
            <person name="Osanai M."/>
            <person name="Park Y."/>
            <person name="Robertson H.M."/>
            <person name="Tu Z."/>
            <person name="Wang J.J."/>
            <person name="Wang S."/>
            <person name="Richards S."/>
            <person name="Song H."/>
            <person name="Zhang L."/>
            <person name="Sodergren E."/>
            <person name="Werner D."/>
            <person name="Stanke M."/>
            <person name="Morgenstern B."/>
            <person name="Solovyev V."/>
            <person name="Kosarev P."/>
            <person name="Brown G."/>
            <person name="Chen H.C."/>
            <person name="Ermolaeva O."/>
            <person name="Hlavina W."/>
            <person name="Kapustin Y."/>
            <person name="Kiryutin B."/>
            <person name="Kitts P."/>
            <person name="Maglott D."/>
            <person name="Pruitt K."/>
            <person name="Sapojnikov V."/>
            <person name="Souvorov A."/>
            <person name="Mackey A.J."/>
            <person name="Waterhouse R.M."/>
            <person name="Wyder S."/>
            <person name="Zdobnov E.M."/>
            <person name="Zdobnov E.M."/>
            <person name="Wyder S."/>
            <person name="Kriventseva E.V."/>
            <person name="Kadowaki T."/>
            <person name="Bork P."/>
            <person name="Aranda M."/>
            <person name="Bao R."/>
            <person name="Beermann A."/>
            <person name="Berns N."/>
            <person name="Bolognesi R."/>
            <person name="Bonneton F."/>
            <person name="Bopp D."/>
            <person name="Brown S.J."/>
            <person name="Bucher G."/>
            <person name="Butts T."/>
            <person name="Chaumot A."/>
            <person name="Denell R.E."/>
            <person name="Ferrier D.E."/>
            <person name="Friedrich M."/>
            <person name="Gordon C.M."/>
            <person name="Jindra M."/>
            <person name="Klingler M."/>
            <person name="Lan Q."/>
            <person name="Lattorff H.M."/>
            <person name="Laudet V."/>
            <person name="von Levetsow C."/>
            <person name="Liu Z."/>
            <person name="Lutz R."/>
            <person name="Lynch J.A."/>
            <person name="da Fonseca R.N."/>
            <person name="Posnien N."/>
            <person name="Reuter R."/>
            <person name="Roth S."/>
            <person name="Savard J."/>
            <person name="Schinko J.B."/>
            <person name="Schmitt C."/>
            <person name="Schoppmeier M."/>
            <person name="Schroder R."/>
            <person name="Shippy T.D."/>
            <person name="Simonnet F."/>
            <person name="Marques-Souza H."/>
            <person name="Tautz D."/>
            <person name="Tomoyasu Y."/>
            <person name="Trauner J."/>
            <person name="Van der Zee M."/>
            <person name="Vervoort M."/>
            <person name="Wittkopp N."/>
            <person name="Wimmer E.A."/>
            <person name="Yang X."/>
            <person name="Jones A.K."/>
            <person name="Sattelle D.B."/>
            <person name="Ebert P.R."/>
            <person name="Nelson D."/>
            <person name="Scott J.G."/>
            <person name="Beeman R.W."/>
            <person name="Muthukrishnan S."/>
            <person name="Kramer K.J."/>
            <person name="Arakane Y."/>
            <person name="Beeman R.W."/>
            <person name="Zhu Q."/>
            <person name="Hogenkamp D."/>
            <person name="Dixit R."/>
            <person name="Oppert B."/>
            <person name="Jiang H."/>
            <person name="Zou Z."/>
            <person name="Marshall J."/>
            <person name="Elpidina E."/>
            <person name="Vinokurov K."/>
            <person name="Oppert C."/>
            <person name="Zou Z."/>
            <person name="Evans J."/>
            <person name="Lu Z."/>
            <person name="Zhao P."/>
            <person name="Sumathipala N."/>
            <person name="Altincicek B."/>
            <person name="Vilcinskas A."/>
            <person name="Williams M."/>
            <person name="Hultmark D."/>
            <person name="Hetru C."/>
            <person name="Jiang H."/>
            <person name="Grimmelikhuijzen C.J."/>
            <person name="Hauser F."/>
            <person name="Cazzamali G."/>
            <person name="Williamson M."/>
            <person name="Park Y."/>
            <person name="Li B."/>
            <person name="Tanaka Y."/>
            <person name="Predel R."/>
            <person name="Neupert S."/>
            <person name="Schachtner J."/>
            <person name="Verleyen P."/>
            <person name="Raible F."/>
            <person name="Bork P."/>
            <person name="Friedrich M."/>
            <person name="Walden K.K."/>
            <person name="Robertson H.M."/>
            <person name="Angeli S."/>
            <person name="Foret S."/>
            <person name="Bucher G."/>
            <person name="Schuetz S."/>
            <person name="Maleszka R."/>
            <person name="Wimmer E.A."/>
            <person name="Beeman R.W."/>
            <person name="Lorenzen M."/>
            <person name="Tomoyasu Y."/>
            <person name="Miller S.C."/>
            <person name="Grossmann D."/>
            <person name="Bucher G."/>
        </authorList>
    </citation>
    <scope>NUCLEOTIDE SEQUENCE [LARGE SCALE GENOMIC DNA]</scope>
    <source>
        <strain evidence="2 3">Georgia GA2</strain>
    </source>
</reference>
<protein>
    <submittedName>
        <fullName evidence="2">Uncharacterized protein</fullName>
    </submittedName>
</protein>
<evidence type="ECO:0000313" key="2">
    <source>
        <dbReference type="EMBL" id="EFA11256.1"/>
    </source>
</evidence>
<dbReference type="EMBL" id="KQ971307">
    <property type="protein sequence ID" value="EFA11256.1"/>
    <property type="molecule type" value="Genomic_DNA"/>
</dbReference>
<reference evidence="2 3" key="2">
    <citation type="journal article" date="2010" name="Nucleic Acids Res.">
        <title>BeetleBase in 2010: revisions to provide comprehensive genomic information for Tribolium castaneum.</title>
        <authorList>
            <person name="Kim H.S."/>
            <person name="Murphy T."/>
            <person name="Xia J."/>
            <person name="Caragea D."/>
            <person name="Park Y."/>
            <person name="Beeman R.W."/>
            <person name="Lorenzen M.D."/>
            <person name="Butcher S."/>
            <person name="Manak J.R."/>
            <person name="Brown S.J."/>
        </authorList>
    </citation>
    <scope>GENOME REANNOTATION</scope>
    <source>
        <strain evidence="2 3">Georgia GA2</strain>
    </source>
</reference>